<reference evidence="9" key="1">
    <citation type="submission" date="2021-01" db="EMBL/GenBank/DDBJ databases">
        <authorList>
            <person name="Corre E."/>
            <person name="Pelletier E."/>
            <person name="Niang G."/>
            <person name="Scheremetjew M."/>
            <person name="Finn R."/>
            <person name="Kale V."/>
            <person name="Holt S."/>
            <person name="Cochrane G."/>
            <person name="Meng A."/>
            <person name="Brown T."/>
            <person name="Cohen L."/>
        </authorList>
    </citation>
    <scope>NUCLEOTIDE SEQUENCE</scope>
    <source>
        <strain evidence="9">CCMP1594</strain>
    </source>
</reference>
<keyword evidence="4" id="KW-0249">Electron transport</keyword>
<evidence type="ECO:0000256" key="3">
    <source>
        <dbReference type="ARBA" id="ARBA00022692"/>
    </source>
</evidence>
<feature type="transmembrane region" description="Helical" evidence="7">
    <location>
        <begin position="192"/>
        <end position="214"/>
    </location>
</feature>
<dbReference type="EMBL" id="HBJA01137226">
    <property type="protein sequence ID" value="CAE0835860.1"/>
    <property type="molecule type" value="Transcribed_RNA"/>
</dbReference>
<accession>A0A6T2JSC1</accession>
<proteinExistence type="predicted"/>
<evidence type="ECO:0000313" key="10">
    <source>
        <dbReference type="EMBL" id="CAE0835860.1"/>
    </source>
</evidence>
<feature type="transmembrane region" description="Helical" evidence="7">
    <location>
        <begin position="107"/>
        <end position="125"/>
    </location>
</feature>
<evidence type="ECO:0000256" key="2">
    <source>
        <dbReference type="ARBA" id="ARBA00022448"/>
    </source>
</evidence>
<keyword evidence="5 7" id="KW-1133">Transmembrane helix</keyword>
<keyword evidence="6 7" id="KW-0472">Membrane</keyword>
<sequence length="321" mass="32943">MPPGEAAKGVAAEAPAPVKEPKIPAELAADLWRTPQALALSAIAFGTGTAAFIAGPYTVQCGALLAFSGAQLGFTFLDTQEDVLFRTLNALALTSGIAVLAPFPPKPLTFTLACISVTACVVNEVRAACVDSTQLKVLAQAGILIPGIVGLVRVYEPNKYAIHAVCALAGSTAVALGVSLQVSGRNSWWHSALTGAGAASVLTAVAVEVTMAVMSGQPHLDAVHKWVGAFSMSGMVVQVALAIPTVWPGLKPSERSLVETHKLLGKVNVVLVAGAVSTGFGIQYGYADPATILAMVMSSVIAVLLVAPGVWNALQLKRISL</sequence>
<dbReference type="Pfam" id="PF03188">
    <property type="entry name" value="Cytochrom_B561"/>
    <property type="match status" value="1"/>
</dbReference>
<feature type="transmembrane region" description="Helical" evidence="7">
    <location>
        <begin position="137"/>
        <end position="155"/>
    </location>
</feature>
<protein>
    <recommendedName>
        <fullName evidence="8">Cytochrome b561 domain-containing protein</fullName>
    </recommendedName>
</protein>
<feature type="domain" description="Cytochrome b561" evidence="8">
    <location>
        <begin position="189"/>
        <end position="280"/>
    </location>
</feature>
<evidence type="ECO:0000256" key="5">
    <source>
        <dbReference type="ARBA" id="ARBA00022989"/>
    </source>
</evidence>
<evidence type="ECO:0000256" key="4">
    <source>
        <dbReference type="ARBA" id="ARBA00022982"/>
    </source>
</evidence>
<organism evidence="9">
    <name type="scientific">Eutreptiella gymnastica</name>
    <dbReference type="NCBI Taxonomy" id="73025"/>
    <lineage>
        <taxon>Eukaryota</taxon>
        <taxon>Discoba</taxon>
        <taxon>Euglenozoa</taxon>
        <taxon>Euglenida</taxon>
        <taxon>Spirocuta</taxon>
        <taxon>Euglenophyceae</taxon>
        <taxon>Eutreptiales</taxon>
        <taxon>Eutreptiaceae</taxon>
        <taxon>Eutreptiella</taxon>
    </lineage>
</organism>
<dbReference type="AlphaFoldDB" id="A0A6T2JSC1"/>
<feature type="transmembrane region" description="Helical" evidence="7">
    <location>
        <begin position="292"/>
        <end position="314"/>
    </location>
</feature>
<evidence type="ECO:0000256" key="1">
    <source>
        <dbReference type="ARBA" id="ARBA00004370"/>
    </source>
</evidence>
<feature type="transmembrane region" description="Helical" evidence="7">
    <location>
        <begin position="267"/>
        <end position="286"/>
    </location>
</feature>
<evidence type="ECO:0000256" key="7">
    <source>
        <dbReference type="SAM" id="Phobius"/>
    </source>
</evidence>
<evidence type="ECO:0000256" key="6">
    <source>
        <dbReference type="ARBA" id="ARBA00023136"/>
    </source>
</evidence>
<dbReference type="GO" id="GO:0016020">
    <property type="term" value="C:membrane"/>
    <property type="evidence" value="ECO:0007669"/>
    <property type="project" value="UniProtKB-SubCell"/>
</dbReference>
<keyword evidence="2" id="KW-0813">Transport</keyword>
<feature type="transmembrane region" description="Helical" evidence="7">
    <location>
        <begin position="161"/>
        <end position="180"/>
    </location>
</feature>
<gene>
    <name evidence="9" type="ORF">EGYM00163_LOCUS47211</name>
    <name evidence="10" type="ORF">EGYM00163_LOCUS47213</name>
</gene>
<evidence type="ECO:0000313" key="9">
    <source>
        <dbReference type="EMBL" id="CAE0835858.1"/>
    </source>
</evidence>
<dbReference type="Gene3D" id="1.20.120.1770">
    <property type="match status" value="1"/>
</dbReference>
<keyword evidence="3 7" id="KW-0812">Transmembrane</keyword>
<evidence type="ECO:0000259" key="8">
    <source>
        <dbReference type="Pfam" id="PF03188"/>
    </source>
</evidence>
<name>A0A6T2JSC1_9EUGL</name>
<dbReference type="InterPro" id="IPR006593">
    <property type="entry name" value="Cyt_b561/ferric_Rdtase_TM"/>
</dbReference>
<feature type="transmembrane region" description="Helical" evidence="7">
    <location>
        <begin position="226"/>
        <end position="247"/>
    </location>
</feature>
<dbReference type="EMBL" id="HBJA01137223">
    <property type="protein sequence ID" value="CAE0835858.1"/>
    <property type="molecule type" value="Transcribed_RNA"/>
</dbReference>
<comment type="subcellular location">
    <subcellularLocation>
        <location evidence="1">Membrane</location>
    </subcellularLocation>
</comment>